<dbReference type="OrthoDB" id="9794514at2"/>
<feature type="domain" description="Transposase IS66 central" evidence="2">
    <location>
        <begin position="190"/>
        <end position="478"/>
    </location>
</feature>
<feature type="coiled-coil region" evidence="1">
    <location>
        <begin position="18"/>
        <end position="52"/>
    </location>
</feature>
<feature type="domain" description="Transposase TnpC homeodomain" evidence="4">
    <location>
        <begin position="41"/>
        <end position="118"/>
    </location>
</feature>
<dbReference type="PANTHER" id="PTHR33678:SF1">
    <property type="entry name" value="BLL1576 PROTEIN"/>
    <property type="match status" value="1"/>
</dbReference>
<dbReference type="InterPro" id="IPR052344">
    <property type="entry name" value="Transposase-related"/>
</dbReference>
<dbReference type="PANTHER" id="PTHR33678">
    <property type="entry name" value="BLL1576 PROTEIN"/>
    <property type="match status" value="1"/>
</dbReference>
<evidence type="ECO:0000259" key="2">
    <source>
        <dbReference type="Pfam" id="PF03050"/>
    </source>
</evidence>
<dbReference type="Pfam" id="PF13007">
    <property type="entry name" value="LZ_Tnp_IS66"/>
    <property type="match status" value="1"/>
</dbReference>
<dbReference type="RefSeq" id="WP_047905284.1">
    <property type="nucleotide sequence ID" value="NZ_CP011807.3"/>
</dbReference>
<dbReference type="Pfam" id="PF13005">
    <property type="entry name" value="zf-IS66"/>
    <property type="match status" value="1"/>
</dbReference>
<evidence type="ECO:0000259" key="4">
    <source>
        <dbReference type="Pfam" id="PF13007"/>
    </source>
</evidence>
<dbReference type="InterPro" id="IPR039552">
    <property type="entry name" value="IS66_C"/>
</dbReference>
<dbReference type="EMBL" id="CP011807">
    <property type="protein sequence ID" value="AKM29340.1"/>
    <property type="molecule type" value="Genomic_DNA"/>
</dbReference>
<gene>
    <name evidence="6" type="ORF">AB870_03110</name>
    <name evidence="7" type="ORF">AB870_09175</name>
</gene>
<feature type="domain" description="Transposase IS66 C-terminal" evidence="5">
    <location>
        <begin position="485"/>
        <end position="522"/>
    </location>
</feature>
<accession>A0A0H3WPC2</accession>
<dbReference type="EMBL" id="CP011807">
    <property type="protein sequence ID" value="AKM30239.1"/>
    <property type="molecule type" value="Genomic_DNA"/>
</dbReference>
<dbReference type="STRING" id="656179.AB870_03110"/>
<dbReference type="KEGG" id="pfg:AB870_09175"/>
<dbReference type="InterPro" id="IPR004291">
    <property type="entry name" value="Transposase_IS66_central"/>
</dbReference>
<proteinExistence type="predicted"/>
<dbReference type="Proteomes" id="UP000035651">
    <property type="component" value="Chromosome"/>
</dbReference>
<keyword evidence="1" id="KW-0175">Coiled coil</keyword>
<protein>
    <submittedName>
        <fullName evidence="6">Transposase</fullName>
    </submittedName>
</protein>
<dbReference type="Pfam" id="PF03050">
    <property type="entry name" value="DDE_Tnp_IS66"/>
    <property type="match status" value="1"/>
</dbReference>
<evidence type="ECO:0000259" key="3">
    <source>
        <dbReference type="Pfam" id="PF13005"/>
    </source>
</evidence>
<dbReference type="PATRIC" id="fig|656179.3.peg.1960"/>
<evidence type="ECO:0000313" key="7">
    <source>
        <dbReference type="EMBL" id="AKM30239.1"/>
    </source>
</evidence>
<reference evidence="6" key="2">
    <citation type="submission" date="2016-06" db="EMBL/GenBank/DDBJ databases">
        <title>Complete Genome Sequence of Pandoraea faecigallinarum DSM-23572.</title>
        <authorList>
            <person name="Yong D."/>
            <person name="Ee R."/>
            <person name="Lim Y.-L."/>
            <person name="Yin W.-F."/>
            <person name="Chan K.-G."/>
        </authorList>
    </citation>
    <scope>NUCLEOTIDE SEQUENCE</scope>
    <source>
        <strain evidence="6 8">DSM 23572</strain>
    </source>
</reference>
<organism evidence="6 8">
    <name type="scientific">Pandoraea faecigallinarum</name>
    <dbReference type="NCBI Taxonomy" id="656179"/>
    <lineage>
        <taxon>Bacteria</taxon>
        <taxon>Pseudomonadati</taxon>
        <taxon>Pseudomonadota</taxon>
        <taxon>Betaproteobacteria</taxon>
        <taxon>Burkholderiales</taxon>
        <taxon>Burkholderiaceae</taxon>
        <taxon>Pandoraea</taxon>
    </lineage>
</organism>
<reference evidence="8" key="1">
    <citation type="submission" date="2015-06" db="EMBL/GenBank/DDBJ databases">
        <title>Complete Genome Sequence of Pandoraea faecigallinarum DSM-23572.</title>
        <authorList>
            <person name="Yong D."/>
            <person name="Ee R."/>
            <person name="Lim Y.-L."/>
            <person name="Yin W.-F."/>
            <person name="Chan K.-G."/>
        </authorList>
    </citation>
    <scope>NUCLEOTIDE SEQUENCE [LARGE SCALE GENOMIC DNA]</scope>
    <source>
        <strain evidence="8">DSM 23572</strain>
    </source>
</reference>
<dbReference type="CDD" id="cd14686">
    <property type="entry name" value="bZIP"/>
    <property type="match status" value="1"/>
</dbReference>
<dbReference type="NCBIfam" id="NF033517">
    <property type="entry name" value="transpos_IS66"/>
    <property type="match status" value="1"/>
</dbReference>
<evidence type="ECO:0000256" key="1">
    <source>
        <dbReference type="SAM" id="Coils"/>
    </source>
</evidence>
<dbReference type="AlphaFoldDB" id="A0A0H3WPC2"/>
<dbReference type="Pfam" id="PF13817">
    <property type="entry name" value="DDE_Tnp_IS66_C"/>
    <property type="match status" value="1"/>
</dbReference>
<dbReference type="InterPro" id="IPR024474">
    <property type="entry name" value="Znf_dom_IS66"/>
</dbReference>
<evidence type="ECO:0000313" key="6">
    <source>
        <dbReference type="EMBL" id="AKM29340.1"/>
    </source>
</evidence>
<keyword evidence="8" id="KW-1185">Reference proteome</keyword>
<feature type="domain" description="Transposase IS66 zinc-finger binding" evidence="3">
    <location>
        <begin position="127"/>
        <end position="169"/>
    </location>
</feature>
<dbReference type="KEGG" id="pfg:AB870_03110"/>
<sequence>MSAQDATADLPPEVLAYIRQLEANNRELKASNQQLAQRVEQLEELFRLAQLKRFAPSSEKLKDRVFDEAEQAAVAEPVEDGPDGVFALPDTALPASDAPRPGKRGRKALPADLPRTRIEYDLPDDQKVCPCCQHALHRMGEQTCEQLHIEVKASVLQHVRFKYACRHCERHAEQTPIVIAPMPAQPLPGSNASPAMIATVMTAKYADGTPLYRMTEALGRSNIEISRGTLAHWVIRPAELHLSRLYDTLRGTLLSQSLIHGDETTVQVLKEAGKNAQSQSYMWVYRSAETCAEPVVLFEYQPGRGQQYPQAFLKGYAGTLMTDGYSAWRTLGSVTQLGCMAHARRAFDEAYKAHKKPDGRARQALEFFKSLYQVETLARGVLPEGETRTGYTYRLRQAHSVPLLDAFGVWLDEQAPQVLPESLTGKAISYARNQWDYLRRYVEDGDAPIDNNVIERDIRPFTTGRKAWLFSDTVAGAKASAIVYSLMLTCRACGVEPYAYLLHVLTELPQRATNADISDLLPFNFAKSHGASASV</sequence>
<dbReference type="InterPro" id="IPR024463">
    <property type="entry name" value="Transposase_TnpC_homeodom"/>
</dbReference>
<name>A0A0H3WPC2_9BURK</name>
<evidence type="ECO:0000313" key="8">
    <source>
        <dbReference type="Proteomes" id="UP000035651"/>
    </source>
</evidence>
<evidence type="ECO:0000259" key="5">
    <source>
        <dbReference type="Pfam" id="PF13817"/>
    </source>
</evidence>